<accession>A0A5M6BZK3</accession>
<feature type="compositionally biased region" description="Low complexity" evidence="1">
    <location>
        <begin position="1"/>
        <end position="15"/>
    </location>
</feature>
<dbReference type="EMBL" id="CP144054">
    <property type="protein sequence ID" value="WWD18040.1"/>
    <property type="molecule type" value="Genomic_DNA"/>
</dbReference>
<feature type="compositionally biased region" description="Basic and acidic residues" evidence="1">
    <location>
        <begin position="67"/>
        <end position="78"/>
    </location>
</feature>
<feature type="region of interest" description="Disordered" evidence="1">
    <location>
        <begin position="1"/>
        <end position="78"/>
    </location>
</feature>
<evidence type="ECO:0000313" key="2">
    <source>
        <dbReference type="EMBL" id="WWD18040.1"/>
    </source>
</evidence>
<gene>
    <name evidence="2" type="ORF">CI109_102487</name>
</gene>
<dbReference type="AlphaFoldDB" id="A0A5M6BZK3"/>
<dbReference type="KEGG" id="ksn:43588493"/>
<reference evidence="2" key="1">
    <citation type="submission" date="2017-08" db="EMBL/GenBank/DDBJ databases">
        <authorList>
            <person name="Cuomo C."/>
            <person name="Billmyre B."/>
            <person name="Heitman J."/>
        </authorList>
    </citation>
    <scope>NUCLEOTIDE SEQUENCE</scope>
    <source>
        <strain evidence="2">CBS 12478</strain>
    </source>
</reference>
<evidence type="ECO:0000256" key="1">
    <source>
        <dbReference type="SAM" id="MobiDB-lite"/>
    </source>
</evidence>
<sequence>MSSEENNTRNNSTYSQAPTGKPKSLKELAQEGRVRVLQKSPLYSEYTSAGYNENVEGWKPETTAEESESRKPGTKSDG</sequence>
<proteinExistence type="predicted"/>
<name>A0A5M6BZK3_9TREE</name>
<dbReference type="Proteomes" id="UP000322225">
    <property type="component" value="Chromosome 4"/>
</dbReference>
<dbReference type="GeneID" id="43588493"/>
<keyword evidence="3" id="KW-1185">Reference proteome</keyword>
<reference evidence="2" key="2">
    <citation type="submission" date="2024-01" db="EMBL/GenBank/DDBJ databases">
        <title>Comparative genomics of Cryptococcus and Kwoniella reveals pathogenesis evolution and contrasting modes of karyotype evolution via chromosome fusion or intercentromeric recombination.</title>
        <authorList>
            <person name="Coelho M.A."/>
            <person name="David-Palma M."/>
            <person name="Shea T."/>
            <person name="Bowers K."/>
            <person name="McGinley-Smith S."/>
            <person name="Mohammad A.W."/>
            <person name="Gnirke A."/>
            <person name="Yurkov A.M."/>
            <person name="Nowrousian M."/>
            <person name="Sun S."/>
            <person name="Cuomo C.A."/>
            <person name="Heitman J."/>
        </authorList>
    </citation>
    <scope>NUCLEOTIDE SEQUENCE</scope>
    <source>
        <strain evidence="2">CBS 12478</strain>
    </source>
</reference>
<dbReference type="RefSeq" id="XP_031861225.1">
    <property type="nucleotide sequence ID" value="XM_032004360.1"/>
</dbReference>
<organism evidence="2 3">
    <name type="scientific">Kwoniella shandongensis</name>
    <dbReference type="NCBI Taxonomy" id="1734106"/>
    <lineage>
        <taxon>Eukaryota</taxon>
        <taxon>Fungi</taxon>
        <taxon>Dikarya</taxon>
        <taxon>Basidiomycota</taxon>
        <taxon>Agaricomycotina</taxon>
        <taxon>Tremellomycetes</taxon>
        <taxon>Tremellales</taxon>
        <taxon>Cryptococcaceae</taxon>
        <taxon>Kwoniella</taxon>
    </lineage>
</organism>
<evidence type="ECO:0000313" key="3">
    <source>
        <dbReference type="Proteomes" id="UP000322225"/>
    </source>
</evidence>
<protein>
    <submittedName>
        <fullName evidence="2">Uncharacterized protein</fullName>
    </submittedName>
</protein>
<feature type="compositionally biased region" description="Basic and acidic residues" evidence="1">
    <location>
        <begin position="24"/>
        <end position="34"/>
    </location>
</feature>